<dbReference type="GeneID" id="301817621"/>
<reference evidence="2 3" key="1">
    <citation type="journal article" date="2013" name="Appl. Environ. Microbiol.">
        <title>Genome analysis suggests that the soil oligotrophic bacterium Agromonas oligotrophica (Bradyrhizobium oligotrophicum) is a nitrogen-fixing symbiont of Aeschynomene indica.</title>
        <authorList>
            <person name="Okubo T."/>
            <person name="Fukushima S."/>
            <person name="Itakura M."/>
            <person name="Oshima K."/>
            <person name="Longtonglang A."/>
            <person name="Teaumroong N."/>
            <person name="Mitsui H."/>
            <person name="Hattori M."/>
            <person name="Hattori R."/>
            <person name="Hattori T."/>
            <person name="Minamisawa K."/>
        </authorList>
    </citation>
    <scope>NUCLEOTIDE SEQUENCE [LARGE SCALE GENOMIC DNA]</scope>
    <source>
        <strain evidence="2 3">S58</strain>
    </source>
</reference>
<dbReference type="AlphaFoldDB" id="M4Z8Q3"/>
<gene>
    <name evidence="2" type="ORF">S58_38010</name>
</gene>
<dbReference type="PATRIC" id="fig|1245469.3.peg.3880"/>
<evidence type="ECO:0000313" key="3">
    <source>
        <dbReference type="Proteomes" id="UP000011841"/>
    </source>
</evidence>
<evidence type="ECO:0000313" key="2">
    <source>
        <dbReference type="EMBL" id="BAM89792.1"/>
    </source>
</evidence>
<proteinExistence type="predicted"/>
<feature type="region of interest" description="Disordered" evidence="1">
    <location>
        <begin position="174"/>
        <end position="200"/>
    </location>
</feature>
<dbReference type="EMBL" id="AP012603">
    <property type="protein sequence ID" value="BAM89792.1"/>
    <property type="molecule type" value="Genomic_DNA"/>
</dbReference>
<dbReference type="STRING" id="1245469.S58_38010"/>
<dbReference type="eggNOG" id="ENOG5032SFR">
    <property type="taxonomic scope" value="Bacteria"/>
</dbReference>
<dbReference type="HOGENOM" id="CLU_1178439_0_0_5"/>
<protein>
    <submittedName>
        <fullName evidence="2">Uncharacterized protein</fullName>
    </submittedName>
</protein>
<sequence length="235" mass="26417">MTGAYPDPMLTRGAIDSRLTPKYICSHSTSERRSVSTAQKKEIFAAYGVPFKDRARYEVDHFIPLSLGGVNTCTNPDESEDVTCNLWPEPHQKSFRRIAPWGSETKDKLENRLYRLMCAGQISLEEARSAITSDWEEGYRQYVESPAVAAVARPFMAPVFPAMAPAFTAAAEPTASPHAVGPRHHRRADRAGQRPVGSPDEIALPRFDFHEFFVAPPQPVARPVRHQRKHRTVRH</sequence>
<dbReference type="KEGG" id="aol:S58_38010"/>
<dbReference type="RefSeq" id="WP_015666902.1">
    <property type="nucleotide sequence ID" value="NC_020453.1"/>
</dbReference>
<accession>M4Z8Q3</accession>
<keyword evidence="3" id="KW-1185">Reference proteome</keyword>
<name>M4Z8Q3_9BRAD</name>
<dbReference type="Proteomes" id="UP000011841">
    <property type="component" value="Chromosome"/>
</dbReference>
<organism evidence="2 3">
    <name type="scientific">Bradyrhizobium oligotrophicum S58</name>
    <dbReference type="NCBI Taxonomy" id="1245469"/>
    <lineage>
        <taxon>Bacteria</taxon>
        <taxon>Pseudomonadati</taxon>
        <taxon>Pseudomonadota</taxon>
        <taxon>Alphaproteobacteria</taxon>
        <taxon>Hyphomicrobiales</taxon>
        <taxon>Nitrobacteraceae</taxon>
        <taxon>Bradyrhizobium</taxon>
    </lineage>
</organism>
<evidence type="ECO:0000256" key="1">
    <source>
        <dbReference type="SAM" id="MobiDB-lite"/>
    </source>
</evidence>